<accession>A0A4P9XPE6</accession>
<sequence>MEPGDSVKRMYANAVVSTVRSAFARSVSAMSIEEPPADVIDAVCLGCNQLIEGGSAVCLGKSVWHLQCFRCAKCGKHIETESSSLMLSDNEPVCSNCSYNCRACGQPITDEAI</sequence>
<dbReference type="OrthoDB" id="79452at2759"/>
<dbReference type="SMART" id="SM00132">
    <property type="entry name" value="LIM"/>
    <property type="match status" value="1"/>
</dbReference>
<evidence type="ECO:0000259" key="4">
    <source>
        <dbReference type="PROSITE" id="PS50023"/>
    </source>
</evidence>
<evidence type="ECO:0000313" key="5">
    <source>
        <dbReference type="EMBL" id="RKP07130.1"/>
    </source>
</evidence>
<dbReference type="PROSITE" id="PS50023">
    <property type="entry name" value="LIM_DOMAIN_2"/>
    <property type="match status" value="1"/>
</dbReference>
<keyword evidence="1 3" id="KW-0479">Metal-binding</keyword>
<dbReference type="InterPro" id="IPR001781">
    <property type="entry name" value="Znf_LIM"/>
</dbReference>
<keyword evidence="6" id="KW-1185">Reference proteome</keyword>
<evidence type="ECO:0000256" key="3">
    <source>
        <dbReference type="PROSITE-ProRule" id="PRU00125"/>
    </source>
</evidence>
<dbReference type="EMBL" id="KZ992762">
    <property type="protein sequence ID" value="RKP07130.1"/>
    <property type="molecule type" value="Genomic_DNA"/>
</dbReference>
<gene>
    <name evidence="5" type="ORF">THASP1DRAFT_24668</name>
</gene>
<reference evidence="6" key="1">
    <citation type="journal article" date="2018" name="Nat. Microbiol.">
        <title>Leveraging single-cell genomics to expand the fungal tree of life.</title>
        <authorList>
            <person name="Ahrendt S.R."/>
            <person name="Quandt C.A."/>
            <person name="Ciobanu D."/>
            <person name="Clum A."/>
            <person name="Salamov A."/>
            <person name="Andreopoulos B."/>
            <person name="Cheng J.F."/>
            <person name="Woyke T."/>
            <person name="Pelin A."/>
            <person name="Henrissat B."/>
            <person name="Reynolds N.K."/>
            <person name="Benny G.L."/>
            <person name="Smith M.E."/>
            <person name="James T.Y."/>
            <person name="Grigoriev I.V."/>
        </authorList>
    </citation>
    <scope>NUCLEOTIDE SEQUENCE [LARGE SCALE GENOMIC DNA]</scope>
    <source>
        <strain evidence="6">RSA 1356</strain>
    </source>
</reference>
<dbReference type="Gene3D" id="2.10.110.10">
    <property type="entry name" value="Cysteine Rich Protein"/>
    <property type="match status" value="1"/>
</dbReference>
<name>A0A4P9XPE6_9FUNG</name>
<protein>
    <recommendedName>
        <fullName evidence="4">LIM zinc-binding domain-containing protein</fullName>
    </recommendedName>
</protein>
<evidence type="ECO:0000313" key="6">
    <source>
        <dbReference type="Proteomes" id="UP000271241"/>
    </source>
</evidence>
<organism evidence="5 6">
    <name type="scientific">Thamnocephalis sphaerospora</name>
    <dbReference type="NCBI Taxonomy" id="78915"/>
    <lineage>
        <taxon>Eukaryota</taxon>
        <taxon>Fungi</taxon>
        <taxon>Fungi incertae sedis</taxon>
        <taxon>Zoopagomycota</taxon>
        <taxon>Zoopagomycotina</taxon>
        <taxon>Zoopagomycetes</taxon>
        <taxon>Zoopagales</taxon>
        <taxon>Sigmoideomycetaceae</taxon>
        <taxon>Thamnocephalis</taxon>
    </lineage>
</organism>
<dbReference type="Pfam" id="PF00412">
    <property type="entry name" value="LIM"/>
    <property type="match status" value="1"/>
</dbReference>
<feature type="domain" description="LIM zinc-binding" evidence="4">
    <location>
        <begin position="42"/>
        <end position="104"/>
    </location>
</feature>
<evidence type="ECO:0000256" key="2">
    <source>
        <dbReference type="ARBA" id="ARBA00022833"/>
    </source>
</evidence>
<dbReference type="AlphaFoldDB" id="A0A4P9XPE6"/>
<keyword evidence="2 3" id="KW-0862">Zinc</keyword>
<feature type="non-terminal residue" evidence="5">
    <location>
        <position position="113"/>
    </location>
</feature>
<keyword evidence="3" id="KW-0440">LIM domain</keyword>
<dbReference type="Proteomes" id="UP000271241">
    <property type="component" value="Unassembled WGS sequence"/>
</dbReference>
<proteinExistence type="predicted"/>
<evidence type="ECO:0000256" key="1">
    <source>
        <dbReference type="ARBA" id="ARBA00022723"/>
    </source>
</evidence>
<dbReference type="GO" id="GO:0046872">
    <property type="term" value="F:metal ion binding"/>
    <property type="evidence" value="ECO:0007669"/>
    <property type="project" value="UniProtKB-KW"/>
</dbReference>
<dbReference type="STRING" id="78915.A0A4P9XPE6"/>
<dbReference type="PROSITE" id="PS00478">
    <property type="entry name" value="LIM_DOMAIN_1"/>
    <property type="match status" value="1"/>
</dbReference>